<dbReference type="AlphaFoldDB" id="A0A6J4J130"/>
<sequence>MFYTNTVITWQIIQNIAKLEDRNKNLLSGGKPQANLTKMPTLAANTPD</sequence>
<organism evidence="2">
    <name type="scientific">uncultured Coleofasciculus sp</name>
    <dbReference type="NCBI Taxonomy" id="1267456"/>
    <lineage>
        <taxon>Bacteria</taxon>
        <taxon>Bacillati</taxon>
        <taxon>Cyanobacteriota</taxon>
        <taxon>Cyanophyceae</taxon>
        <taxon>Coleofasciculales</taxon>
        <taxon>Coleofasciculaceae</taxon>
        <taxon>Coleofasciculus</taxon>
        <taxon>environmental samples</taxon>
    </lineage>
</organism>
<accession>A0A6J4J130</accession>
<gene>
    <name evidence="2" type="ORF">AVDCRST_MAG92-2631</name>
</gene>
<proteinExistence type="predicted"/>
<evidence type="ECO:0000313" key="2">
    <source>
        <dbReference type="EMBL" id="CAA9264077.1"/>
    </source>
</evidence>
<reference evidence="2" key="1">
    <citation type="submission" date="2020-02" db="EMBL/GenBank/DDBJ databases">
        <authorList>
            <person name="Meier V. D."/>
        </authorList>
    </citation>
    <scope>NUCLEOTIDE SEQUENCE</scope>
    <source>
        <strain evidence="2">AVDCRST_MAG92</strain>
    </source>
</reference>
<evidence type="ECO:0000256" key="1">
    <source>
        <dbReference type="SAM" id="MobiDB-lite"/>
    </source>
</evidence>
<feature type="region of interest" description="Disordered" evidence="1">
    <location>
        <begin position="27"/>
        <end position="48"/>
    </location>
</feature>
<name>A0A6J4J130_9CYAN</name>
<feature type="compositionally biased region" description="Polar residues" evidence="1">
    <location>
        <begin position="34"/>
        <end position="48"/>
    </location>
</feature>
<dbReference type="EMBL" id="CADCTM010000404">
    <property type="protein sequence ID" value="CAA9264077.1"/>
    <property type="molecule type" value="Genomic_DNA"/>
</dbReference>
<protein>
    <submittedName>
        <fullName evidence="2">Uncharacterized protein</fullName>
    </submittedName>
</protein>